<dbReference type="SUPFAM" id="SSF53613">
    <property type="entry name" value="Ribokinase-like"/>
    <property type="match status" value="1"/>
</dbReference>
<dbReference type="GO" id="GO:0016853">
    <property type="term" value="F:isomerase activity"/>
    <property type="evidence" value="ECO:0007669"/>
    <property type="project" value="UniProtKB-KW"/>
</dbReference>
<keyword evidence="5" id="KW-0413">Isomerase</keyword>
<comment type="caution">
    <text evidence="5">The sequence shown here is derived from an EMBL/GenBank/DDBJ whole genome shotgun (WGS) entry which is preliminary data.</text>
</comment>
<dbReference type="InterPro" id="IPR002139">
    <property type="entry name" value="Ribo/fructo_kinase"/>
</dbReference>
<feature type="domain" description="Carbohydrate kinase PfkB" evidence="4">
    <location>
        <begin position="1"/>
        <end position="287"/>
    </location>
</feature>
<protein>
    <submittedName>
        <fullName evidence="5">Bifunctional ribokinase/ribose-5-phosphate isomerase A</fullName>
    </submittedName>
</protein>
<dbReference type="Gene3D" id="3.40.1190.20">
    <property type="match status" value="1"/>
</dbReference>
<dbReference type="InterPro" id="IPR029056">
    <property type="entry name" value="Ribokinase-like"/>
</dbReference>
<dbReference type="PANTHER" id="PTHR10584:SF166">
    <property type="entry name" value="RIBOKINASE"/>
    <property type="match status" value="1"/>
</dbReference>
<evidence type="ECO:0000256" key="3">
    <source>
        <dbReference type="ARBA" id="ARBA00022777"/>
    </source>
</evidence>
<dbReference type="AlphaFoldDB" id="A0A645A5T0"/>
<comment type="similarity">
    <text evidence="1">Belongs to the carbohydrate kinase PfkB family.</text>
</comment>
<name>A0A645A5T0_9ZZZZ</name>
<dbReference type="InterPro" id="IPR011611">
    <property type="entry name" value="PfkB_dom"/>
</dbReference>
<keyword evidence="2" id="KW-0808">Transferase</keyword>
<dbReference type="PROSITE" id="PS00583">
    <property type="entry name" value="PFKB_KINASES_1"/>
    <property type="match status" value="1"/>
</dbReference>
<gene>
    <name evidence="5" type="ORF">SDC9_94780</name>
</gene>
<dbReference type="InterPro" id="IPR002173">
    <property type="entry name" value="Carboh/pur_kinase_PfkB_CS"/>
</dbReference>
<proteinExistence type="inferred from homology"/>
<accession>A0A645A5T0</accession>
<evidence type="ECO:0000259" key="4">
    <source>
        <dbReference type="Pfam" id="PF00294"/>
    </source>
</evidence>
<evidence type="ECO:0000256" key="2">
    <source>
        <dbReference type="ARBA" id="ARBA00022679"/>
    </source>
</evidence>
<dbReference type="PROSITE" id="PS00584">
    <property type="entry name" value="PFKB_KINASES_2"/>
    <property type="match status" value="1"/>
</dbReference>
<keyword evidence="3 5" id="KW-0418">Kinase</keyword>
<reference evidence="5" key="1">
    <citation type="submission" date="2019-08" db="EMBL/GenBank/DDBJ databases">
        <authorList>
            <person name="Kucharzyk K."/>
            <person name="Murdoch R.W."/>
            <person name="Higgins S."/>
            <person name="Loffler F."/>
        </authorList>
    </citation>
    <scope>NUCLEOTIDE SEQUENCE</scope>
</reference>
<dbReference type="EMBL" id="VSSQ01011935">
    <property type="protein sequence ID" value="MPM48058.1"/>
    <property type="molecule type" value="Genomic_DNA"/>
</dbReference>
<sequence>MARVLVLGAAAVDTVVRVPAFPKTDDIVFPEEVLRVPGGSAANVAVALARLGTEVSFLGTVGADADGETIRAAFISERVDASALFSLPQGRTAGAFIAVNAKGERVMYSLGGDAVYTSVNQLDGVSFACEALYIAEAFTEVGLEAAKRAKAHGAKVFFAPGGVMCGFGLDELLPLIQEADTVLLSEPELETLTGKTKAQPGADALFASGAKAIVLTQGSRGASLFLPGRVVSTPAANATVVDTTGAGDAFAGAYLFAELRGDAPEARLAFASRCAAFACARVGARSSPRLDEIEP</sequence>
<dbReference type="GO" id="GO:0016301">
    <property type="term" value="F:kinase activity"/>
    <property type="evidence" value="ECO:0007669"/>
    <property type="project" value="UniProtKB-KW"/>
</dbReference>
<organism evidence="5">
    <name type="scientific">bioreactor metagenome</name>
    <dbReference type="NCBI Taxonomy" id="1076179"/>
    <lineage>
        <taxon>unclassified sequences</taxon>
        <taxon>metagenomes</taxon>
        <taxon>ecological metagenomes</taxon>
    </lineage>
</organism>
<evidence type="ECO:0000313" key="5">
    <source>
        <dbReference type="EMBL" id="MPM48058.1"/>
    </source>
</evidence>
<dbReference type="GO" id="GO:0006796">
    <property type="term" value="P:phosphate-containing compound metabolic process"/>
    <property type="evidence" value="ECO:0007669"/>
    <property type="project" value="UniProtKB-ARBA"/>
</dbReference>
<dbReference type="Pfam" id="PF00294">
    <property type="entry name" value="PfkB"/>
    <property type="match status" value="1"/>
</dbReference>
<evidence type="ECO:0000256" key="1">
    <source>
        <dbReference type="ARBA" id="ARBA00010688"/>
    </source>
</evidence>
<dbReference type="PRINTS" id="PR00990">
    <property type="entry name" value="RIBOKINASE"/>
</dbReference>
<dbReference type="PANTHER" id="PTHR10584">
    <property type="entry name" value="SUGAR KINASE"/>
    <property type="match status" value="1"/>
</dbReference>